<sequence length="87" mass="10466">MTVTTELTNDQKEAIAELRKRVKDVINPTLYEDTHLFYRFLKARDFNLKNAEEMLRKHIQWRKEFHVDTILDDYTSVEALVKHFPVT</sequence>
<evidence type="ECO:0000313" key="3">
    <source>
        <dbReference type="Proteomes" id="UP001054945"/>
    </source>
</evidence>
<keyword evidence="3" id="KW-1185">Reference proteome</keyword>
<dbReference type="InterPro" id="IPR036865">
    <property type="entry name" value="CRAL-TRIO_dom_sf"/>
</dbReference>
<dbReference type="PANTHER" id="PTHR23324">
    <property type="entry name" value="SEC14 RELATED PROTEIN"/>
    <property type="match status" value="1"/>
</dbReference>
<feature type="domain" description="CRAL/TRIO N-terminal" evidence="1">
    <location>
        <begin position="33"/>
        <end position="58"/>
    </location>
</feature>
<dbReference type="GO" id="GO:0005737">
    <property type="term" value="C:cytoplasm"/>
    <property type="evidence" value="ECO:0007669"/>
    <property type="project" value="TreeGrafter"/>
</dbReference>
<reference evidence="2 3" key="1">
    <citation type="submission" date="2021-06" db="EMBL/GenBank/DDBJ databases">
        <title>Caerostris extrusa draft genome.</title>
        <authorList>
            <person name="Kono N."/>
            <person name="Arakawa K."/>
        </authorList>
    </citation>
    <scope>NUCLEOTIDE SEQUENCE [LARGE SCALE GENOMIC DNA]</scope>
</reference>
<proteinExistence type="predicted"/>
<protein>
    <submittedName>
        <fullName evidence="2">CRAL_TRIO_N domain-containing protein</fullName>
    </submittedName>
</protein>
<evidence type="ECO:0000313" key="2">
    <source>
        <dbReference type="EMBL" id="GIX74368.1"/>
    </source>
</evidence>
<dbReference type="SMART" id="SM01100">
    <property type="entry name" value="CRAL_TRIO_N"/>
    <property type="match status" value="1"/>
</dbReference>
<dbReference type="InterPro" id="IPR011074">
    <property type="entry name" value="CRAL/TRIO_N_dom"/>
</dbReference>
<dbReference type="SUPFAM" id="SSF46938">
    <property type="entry name" value="CRAL/TRIO N-terminal domain"/>
    <property type="match status" value="1"/>
</dbReference>
<name>A0AAV4MPS8_CAEEX</name>
<dbReference type="PANTHER" id="PTHR23324:SF83">
    <property type="entry name" value="SEC14-LIKE PROTEIN 2"/>
    <property type="match status" value="1"/>
</dbReference>
<dbReference type="Gene3D" id="3.40.525.10">
    <property type="entry name" value="CRAL-TRIO lipid binding domain"/>
    <property type="match status" value="1"/>
</dbReference>
<evidence type="ECO:0000259" key="1">
    <source>
        <dbReference type="SMART" id="SM01100"/>
    </source>
</evidence>
<dbReference type="Proteomes" id="UP001054945">
    <property type="component" value="Unassembled WGS sequence"/>
</dbReference>
<gene>
    <name evidence="2" type="primary">AVEN_190678_1</name>
    <name evidence="2" type="ORF">CEXT_253341</name>
</gene>
<dbReference type="InterPro" id="IPR036273">
    <property type="entry name" value="CRAL/TRIO_N_dom_sf"/>
</dbReference>
<dbReference type="EMBL" id="BPLR01002501">
    <property type="protein sequence ID" value="GIX74368.1"/>
    <property type="molecule type" value="Genomic_DNA"/>
</dbReference>
<dbReference type="Pfam" id="PF03765">
    <property type="entry name" value="CRAL_TRIO_N"/>
    <property type="match status" value="1"/>
</dbReference>
<dbReference type="InterPro" id="IPR051064">
    <property type="entry name" value="SEC14/CRAL-TRIO_domain"/>
</dbReference>
<accession>A0AAV4MPS8</accession>
<organism evidence="2 3">
    <name type="scientific">Caerostris extrusa</name>
    <name type="common">Bark spider</name>
    <name type="synonym">Caerostris bankana</name>
    <dbReference type="NCBI Taxonomy" id="172846"/>
    <lineage>
        <taxon>Eukaryota</taxon>
        <taxon>Metazoa</taxon>
        <taxon>Ecdysozoa</taxon>
        <taxon>Arthropoda</taxon>
        <taxon>Chelicerata</taxon>
        <taxon>Arachnida</taxon>
        <taxon>Araneae</taxon>
        <taxon>Araneomorphae</taxon>
        <taxon>Entelegynae</taxon>
        <taxon>Araneoidea</taxon>
        <taxon>Araneidae</taxon>
        <taxon>Caerostris</taxon>
    </lineage>
</organism>
<comment type="caution">
    <text evidence="2">The sequence shown here is derived from an EMBL/GenBank/DDBJ whole genome shotgun (WGS) entry which is preliminary data.</text>
</comment>
<dbReference type="AlphaFoldDB" id="A0AAV4MPS8"/>